<dbReference type="InterPro" id="IPR001841">
    <property type="entry name" value="Znf_RING"/>
</dbReference>
<evidence type="ECO:0000256" key="12">
    <source>
        <dbReference type="ARBA" id="ARBA00022723"/>
    </source>
</evidence>
<dbReference type="PROSITE" id="PS50172">
    <property type="entry name" value="BRCT"/>
    <property type="match status" value="2"/>
</dbReference>
<dbReference type="GO" id="GO:0031436">
    <property type="term" value="C:BRCA1-BARD1 complex"/>
    <property type="evidence" value="ECO:0007669"/>
    <property type="project" value="TreeGrafter"/>
</dbReference>
<keyword evidence="25" id="KW-0275">Fatty acid biosynthesis</keyword>
<dbReference type="SUPFAM" id="SSF57850">
    <property type="entry name" value="RING/U-box"/>
    <property type="match status" value="1"/>
</dbReference>
<evidence type="ECO:0000256" key="20">
    <source>
        <dbReference type="ARBA" id="ARBA00022990"/>
    </source>
</evidence>
<feature type="region of interest" description="Disordered" evidence="34">
    <location>
        <begin position="1075"/>
        <end position="1100"/>
    </location>
</feature>
<evidence type="ECO:0000256" key="7">
    <source>
        <dbReference type="ARBA" id="ARBA00022490"/>
    </source>
</evidence>
<dbReference type="InterPro" id="IPR018957">
    <property type="entry name" value="Znf_C3HC4_RING-type"/>
</dbReference>
<dbReference type="InterPro" id="IPR013083">
    <property type="entry name" value="Znf_RING/FYVE/PHD"/>
</dbReference>
<keyword evidence="28" id="KW-0234">DNA repair</keyword>
<evidence type="ECO:0000259" key="35">
    <source>
        <dbReference type="PROSITE" id="PS50089"/>
    </source>
</evidence>
<keyword evidence="20" id="KW-0007">Acetylation</keyword>
<reference evidence="38" key="1">
    <citation type="journal article" date="2016" name="Nature">
        <title>Genome evolution in the allotetraploid frog Xenopus laevis.</title>
        <authorList>
            <person name="Session A.M."/>
            <person name="Uno Y."/>
            <person name="Kwon T."/>
            <person name="Chapman J.A."/>
            <person name="Toyoda A."/>
            <person name="Takahashi S."/>
            <person name="Fukui A."/>
            <person name="Hikosaka A."/>
            <person name="Suzuki A."/>
            <person name="Kondo M."/>
            <person name="van Heeringen S.J."/>
            <person name="Quigley I."/>
            <person name="Heinz S."/>
            <person name="Ogino H."/>
            <person name="Ochi H."/>
            <person name="Hellsten U."/>
            <person name="Lyons J.B."/>
            <person name="Simakov O."/>
            <person name="Putnam N."/>
            <person name="Stites J."/>
            <person name="Kuroki Y."/>
            <person name="Tanaka T."/>
            <person name="Michiue T."/>
            <person name="Watanabe M."/>
            <person name="Bogdanovic O."/>
            <person name="Lister R."/>
            <person name="Georgiou G."/>
            <person name="Paranjpe S.S."/>
            <person name="van Kruijsbergen I."/>
            <person name="Shu S."/>
            <person name="Carlson J."/>
            <person name="Kinoshita T."/>
            <person name="Ohta Y."/>
            <person name="Mawaribuchi S."/>
            <person name="Jenkins J."/>
            <person name="Grimwood J."/>
            <person name="Schmutz J."/>
            <person name="Mitros T."/>
            <person name="Mozaffari S.V."/>
            <person name="Suzuki Y."/>
            <person name="Haramoto Y."/>
            <person name="Yamamoto T.S."/>
            <person name="Takagi C."/>
            <person name="Heald R."/>
            <person name="Miller K."/>
            <person name="Haudenschild C."/>
            <person name="Kitzman J."/>
            <person name="Nakayama T."/>
            <person name="Izutsu Y."/>
            <person name="Robert J."/>
            <person name="Fortriede J."/>
            <person name="Burns K."/>
            <person name="Lotay V."/>
            <person name="Karimi K."/>
            <person name="Yasuoka Y."/>
            <person name="Dichmann D.S."/>
            <person name="Flajnik M.F."/>
            <person name="Houston D.W."/>
            <person name="Shendure J."/>
            <person name="DuPasquier L."/>
            <person name="Vize P.D."/>
            <person name="Zorn A.M."/>
            <person name="Ito M."/>
            <person name="Marcotte E.M."/>
            <person name="Wallingford J.B."/>
            <person name="Ito Y."/>
            <person name="Asashima M."/>
            <person name="Ueno N."/>
            <person name="Matsuda Y."/>
            <person name="Veenstra G.J."/>
            <person name="Fujiyama A."/>
            <person name="Harland R.M."/>
            <person name="Taira M."/>
            <person name="Rokhsar D.S."/>
        </authorList>
    </citation>
    <scope>NUCLEOTIDE SEQUENCE [LARGE SCALE GENOMIC DNA]</scope>
    <source>
        <strain evidence="38">J</strain>
    </source>
</reference>
<feature type="compositionally biased region" description="Polar residues" evidence="34">
    <location>
        <begin position="1280"/>
        <end position="1299"/>
    </location>
</feature>
<dbReference type="FunFam" id="3.40.50.10190:FF:000006">
    <property type="entry name" value="Breast cancer type 1 susceptibility protein homolog"/>
    <property type="match status" value="1"/>
</dbReference>
<dbReference type="FunFam" id="3.40.50.10190:FF:000025">
    <property type="entry name" value="Breast cancer type 1 susceptibility protein homolog"/>
    <property type="match status" value="1"/>
</dbReference>
<evidence type="ECO:0000256" key="6">
    <source>
        <dbReference type="ARBA" id="ARBA00022454"/>
    </source>
</evidence>
<evidence type="ECO:0000313" key="38">
    <source>
        <dbReference type="Proteomes" id="UP000694892"/>
    </source>
</evidence>
<keyword evidence="11" id="KW-0808">Transferase</keyword>
<evidence type="ECO:0000256" key="26">
    <source>
        <dbReference type="ARBA" id="ARBA00023163"/>
    </source>
</evidence>
<evidence type="ECO:0000313" key="37">
    <source>
        <dbReference type="EMBL" id="OCT62754.1"/>
    </source>
</evidence>
<evidence type="ECO:0000256" key="24">
    <source>
        <dbReference type="ARBA" id="ARBA00023159"/>
    </source>
</evidence>
<evidence type="ECO:0000256" key="27">
    <source>
        <dbReference type="ARBA" id="ARBA00023172"/>
    </source>
</evidence>
<dbReference type="GO" id="GO:0000724">
    <property type="term" value="P:double-strand break repair via homologous recombination"/>
    <property type="evidence" value="ECO:0007669"/>
    <property type="project" value="TreeGrafter"/>
</dbReference>
<feature type="compositionally biased region" description="Basic residues" evidence="34">
    <location>
        <begin position="833"/>
        <end position="843"/>
    </location>
</feature>
<evidence type="ECO:0000256" key="13">
    <source>
        <dbReference type="ARBA" id="ARBA00022737"/>
    </source>
</evidence>
<evidence type="ECO:0000256" key="23">
    <source>
        <dbReference type="ARBA" id="ARBA00023125"/>
    </source>
</evidence>
<proteinExistence type="predicted"/>
<keyword evidence="23" id="KW-0238">DNA-binding</keyword>
<feature type="region of interest" description="Disordered" evidence="34">
    <location>
        <begin position="319"/>
        <end position="340"/>
    </location>
</feature>
<keyword evidence="16" id="KW-0833">Ubl conjugation pathway</keyword>
<keyword evidence="7" id="KW-0963">Cytoplasm</keyword>
<evidence type="ECO:0000256" key="15">
    <source>
        <dbReference type="ARBA" id="ARBA00022771"/>
    </source>
</evidence>
<dbReference type="PRINTS" id="PR00493">
    <property type="entry name" value="BRSTCANCERI"/>
</dbReference>
<comment type="catalytic activity">
    <reaction evidence="1">
        <text>S-ubiquitinyl-[E2 ubiquitin-conjugating enzyme]-L-cysteine + [acceptor protein]-L-lysine = [E2 ubiquitin-conjugating enzyme]-L-cysteine + N(6)-ubiquitinyl-[acceptor protein]-L-lysine.</text>
        <dbReference type="EC" id="2.3.2.27"/>
    </reaction>
</comment>
<dbReference type="GO" id="GO:0005694">
    <property type="term" value="C:chromosome"/>
    <property type="evidence" value="ECO:0007669"/>
    <property type="project" value="UniProtKB-SubCell"/>
</dbReference>
<keyword evidence="33" id="KW-0175">Coiled coil</keyword>
<comment type="subcellular location">
    <subcellularLocation>
        <location evidence="3">Chromosome</location>
    </subcellularLocation>
    <subcellularLocation>
        <location evidence="4">Cytoplasm</location>
    </subcellularLocation>
    <subcellularLocation>
        <location evidence="2">Nucleus</location>
    </subcellularLocation>
</comment>
<dbReference type="GO" id="GO:0008270">
    <property type="term" value="F:zinc ion binding"/>
    <property type="evidence" value="ECO:0007669"/>
    <property type="project" value="UniProtKB-KW"/>
</dbReference>
<evidence type="ECO:0000256" key="31">
    <source>
        <dbReference type="ARBA" id="ARBA00031556"/>
    </source>
</evidence>
<dbReference type="SMART" id="SM00184">
    <property type="entry name" value="RING"/>
    <property type="match status" value="1"/>
</dbReference>
<evidence type="ECO:0000256" key="16">
    <source>
        <dbReference type="ARBA" id="ARBA00022786"/>
    </source>
</evidence>
<feature type="region of interest" description="Disordered" evidence="34">
    <location>
        <begin position="553"/>
        <end position="610"/>
    </location>
</feature>
<feature type="domain" description="RING-type" evidence="35">
    <location>
        <begin position="24"/>
        <end position="66"/>
    </location>
</feature>
<dbReference type="InterPro" id="IPR036420">
    <property type="entry name" value="BRCT_dom_sf"/>
</dbReference>
<evidence type="ECO:0000256" key="1">
    <source>
        <dbReference type="ARBA" id="ARBA00000900"/>
    </source>
</evidence>
<dbReference type="InterPro" id="IPR031099">
    <property type="entry name" value="BRCA1-associated"/>
</dbReference>
<dbReference type="Gene3D" id="3.30.40.10">
    <property type="entry name" value="Zinc/RING finger domain, C3HC4 (zinc finger)"/>
    <property type="match status" value="1"/>
</dbReference>
<evidence type="ECO:0000256" key="28">
    <source>
        <dbReference type="ARBA" id="ARBA00023204"/>
    </source>
</evidence>
<dbReference type="PIRSF" id="PIRSF001734">
    <property type="entry name" value="BRCA1"/>
    <property type="match status" value="1"/>
</dbReference>
<feature type="compositionally biased region" description="Polar residues" evidence="34">
    <location>
        <begin position="597"/>
        <end position="610"/>
    </location>
</feature>
<dbReference type="OMA" id="ATCQQSP"/>
<dbReference type="CDD" id="cd17721">
    <property type="entry name" value="BRCT_BRCA1_rpt2"/>
    <property type="match status" value="1"/>
</dbReference>
<dbReference type="GO" id="GO:0070013">
    <property type="term" value="C:intracellular organelle lumen"/>
    <property type="evidence" value="ECO:0007669"/>
    <property type="project" value="UniProtKB-ARBA"/>
</dbReference>
<sequence length="1582" mass="176009">MTCSRMDIEGICSVISVMQKNLECPICLELMKEPVATKCDHIFCKFCMLQLLSKKKKGTVPCPLCKTEVTRRSLQESHRFKLLVEGQLKIIKAFEFDSGYKFFPSQEHTKGLDSTIEDVLVKEDQSIVHCKGYRNRKKGVFNRKTYEETGMLSVSKAEEQFAKEVTRLIPCRQKKPKKEAALIFSNCVPDSSDGDLLNKENGLRNDCSPLHYEKEDTQIPEMEEMVESDLAECEFAESAGSNLLGFDGPEGIPEISAETSVNAAGNCDFYGRKTEQFPNDHHCSFKQNIADAEQNKRNQHCGNVPFAPMGKSNLDEKETVETDFDNQHNDSNPENNDPLGKVTKLMRRSTERVNEWLLKTNQDFSTLSAEEDPILDALALQNKETSDKRSCSSDDSELMPVLHKHAEKGISGGGFDKPAVGVKDKIFCKVYKRERKAMPPNNITCVAEVHHDSALETGKENMTLEYGTGMSHLMSKRKMVYSLNPENTSKKNDLANINGSINVFPDCISDANLELEDKSEADSNSADACQSDIVHSSNTQIKQQCVESLANAGETRKKQELSCERSQEEKDFTQSGALGPKTRSQQSPYGHSELHIESSQISNEPSNVTKQVEVRRSRRLLMLPKGPGNKSNSNAVKEMNEQENIAQIPEFRVKETNKNNEISDTVPSQLKKKDTYFPPCTSEDTGELENGIPVRKISDQNASLDNPIDPCKDEYSDTLLHVAGDNVQPDYMETEESELETQHIVKMFKTSKRTSFILESKEAENENRVNSAVEISQVETSNELPNVAECRHTSLLSSAKEQSGALLKQGSPSSEPKKTSPIHMLKKTESKHSKMSRNRRGKVKPSSNSAKNTTGQPDNLNNPTQGVTGSLYNKQVMSDCPMRPNVDEEHTNASAKGSQSSVADKSTAHSNVNTDFISDINSATPDGLLHYMDKAEGNSSPWDTTRDKNAALLESCLPSAYGSTGEKTPIPKVQSSEEGSSQGLFNQKPKCSSSGKADQKNSSKNPGKSQRRILSDFSGSSNNGKCSSQEMLSKAAFPSLSQESQCSVSLFSTQSNMSQQSVDEDHKQDVLQDELVSPNKTKRTAISGTEETQISPLRDQYQNPDIDEASECESEASHTGDSSILSSQDELLNTQQRNYMKDSLKKLQQEMAALEAVLGQHGTQKLEAETTCIPSSEHVTEMPEAPEEEEEEEETYQGENLFVKTPPEHVANGSTLIGQSTDNGLQGRNRPVSPSFLCQTRIEKDTPEKVCPAMAISKNSLLTQKELPSQHKQEIRSDLETVNVTPTNPIDAQESLRQSSKNKRGSRMLHNKRSTSNQGGSFCLSVEAAESPQIPKQNKAEFGIARKSTSPTFASPARAKVPSVGFKSPVVSSRRNLSFVASGLNQCEMALVQRFSKTTQSILSSRITDSTTHVIMKTDAELVCERTLKYFQGIASRKWVVSYEWVVQSFREGQILDEYDFEVKGDVINGRNHRGPRRSRLGSDGLLLIDFEICFFGSFTDMTLDDLEWMVSECGATVVKKLQFFKKKHNVTLLVIVQPDASTEVRDYTEIRKKHKALVVTREWLMDSVATYRLQKFDAYLA</sequence>
<dbReference type="Proteomes" id="UP000694892">
    <property type="component" value="Chromosome 9_10L"/>
</dbReference>
<evidence type="ECO:0000256" key="10">
    <source>
        <dbReference type="ARBA" id="ARBA00022553"/>
    </source>
</evidence>
<feature type="compositionally biased region" description="Basic residues" evidence="34">
    <location>
        <begin position="1300"/>
        <end position="1313"/>
    </location>
</feature>
<keyword evidence="29" id="KW-0539">Nucleus</keyword>
<feature type="region of interest" description="Disordered" evidence="34">
    <location>
        <begin position="799"/>
        <end position="908"/>
    </location>
</feature>
<keyword evidence="15 32" id="KW-0863">Zinc-finger</keyword>
<keyword evidence="6" id="KW-0158">Chromosome</keyword>
<keyword evidence="18" id="KW-0862">Zinc</keyword>
<dbReference type="GO" id="GO:0061630">
    <property type="term" value="F:ubiquitin protein ligase activity"/>
    <property type="evidence" value="ECO:0007669"/>
    <property type="project" value="UniProtKB-EC"/>
</dbReference>
<evidence type="ECO:0000256" key="21">
    <source>
        <dbReference type="ARBA" id="ARBA00023015"/>
    </source>
</evidence>
<accession>A0A974BXP2</accession>
<dbReference type="PANTHER" id="PTHR13763">
    <property type="entry name" value="BREAST CANCER TYPE 1 SUSCEPTIBILITY PROTEIN BRCA1"/>
    <property type="match status" value="1"/>
</dbReference>
<dbReference type="Pfam" id="PF00097">
    <property type="entry name" value="zf-C3HC4"/>
    <property type="match status" value="1"/>
</dbReference>
<dbReference type="FunFam" id="3.30.40.10:FF:000213">
    <property type="entry name" value="Breast cancer type 1 susceptibility protein homolog"/>
    <property type="match status" value="1"/>
</dbReference>
<feature type="region of interest" description="Disordered" evidence="34">
    <location>
        <begin position="1263"/>
        <end position="1320"/>
    </location>
</feature>
<evidence type="ECO:0000256" key="14">
    <source>
        <dbReference type="ARBA" id="ARBA00022763"/>
    </source>
</evidence>
<dbReference type="GO" id="GO:0005737">
    <property type="term" value="C:cytoplasm"/>
    <property type="evidence" value="ECO:0007669"/>
    <property type="project" value="UniProtKB-SubCell"/>
</dbReference>
<keyword evidence="24" id="KW-0010">Activator</keyword>
<feature type="domain" description="BRCT" evidence="36">
    <location>
        <begin position="1375"/>
        <end position="1463"/>
    </location>
</feature>
<evidence type="ECO:0000256" key="11">
    <source>
        <dbReference type="ARBA" id="ARBA00022679"/>
    </source>
</evidence>
<evidence type="ECO:0000256" key="32">
    <source>
        <dbReference type="PROSITE-ProRule" id="PRU00175"/>
    </source>
</evidence>
<dbReference type="GO" id="GO:0006633">
    <property type="term" value="P:fatty acid biosynthetic process"/>
    <property type="evidence" value="ECO:0007669"/>
    <property type="project" value="UniProtKB-KW"/>
</dbReference>
<evidence type="ECO:0000256" key="19">
    <source>
        <dbReference type="ARBA" id="ARBA00022843"/>
    </source>
</evidence>
<dbReference type="CDD" id="cd16498">
    <property type="entry name" value="RING-HC_BRCA1"/>
    <property type="match status" value="1"/>
</dbReference>
<dbReference type="EMBL" id="CM004482">
    <property type="protein sequence ID" value="OCT62754.1"/>
    <property type="molecule type" value="Genomic_DNA"/>
</dbReference>
<keyword evidence="10" id="KW-0597">Phosphoprotein</keyword>
<dbReference type="Gene3D" id="3.40.50.10190">
    <property type="entry name" value="BRCT domain"/>
    <property type="match status" value="2"/>
</dbReference>
<dbReference type="PANTHER" id="PTHR13763:SF0">
    <property type="entry name" value="BREAST CANCER TYPE 1 SUSCEPTIBILITY PROTEIN"/>
    <property type="match status" value="1"/>
</dbReference>
<evidence type="ECO:0000256" key="18">
    <source>
        <dbReference type="ARBA" id="ARBA00022833"/>
    </source>
</evidence>
<dbReference type="GO" id="GO:0007095">
    <property type="term" value="P:mitotic G2 DNA damage checkpoint signaling"/>
    <property type="evidence" value="ECO:0007669"/>
    <property type="project" value="TreeGrafter"/>
</dbReference>
<dbReference type="GO" id="GO:0003677">
    <property type="term" value="F:DNA binding"/>
    <property type="evidence" value="ECO:0007669"/>
    <property type="project" value="UniProtKB-KW"/>
</dbReference>
<keyword evidence="30" id="KW-0131">Cell cycle</keyword>
<feature type="compositionally biased region" description="Polar residues" evidence="34">
    <location>
        <begin position="845"/>
        <end position="876"/>
    </location>
</feature>
<feature type="compositionally biased region" description="Polar residues" evidence="34">
    <location>
        <begin position="973"/>
        <end position="1008"/>
    </location>
</feature>
<dbReference type="SMART" id="SM00292">
    <property type="entry name" value="BRCT"/>
    <property type="match status" value="2"/>
</dbReference>
<feature type="compositionally biased region" description="Polar residues" evidence="34">
    <location>
        <begin position="892"/>
        <end position="908"/>
    </location>
</feature>
<organism evidence="37 38">
    <name type="scientific">Xenopus laevis</name>
    <name type="common">African clawed frog</name>
    <dbReference type="NCBI Taxonomy" id="8355"/>
    <lineage>
        <taxon>Eukaryota</taxon>
        <taxon>Metazoa</taxon>
        <taxon>Chordata</taxon>
        <taxon>Craniata</taxon>
        <taxon>Vertebrata</taxon>
        <taxon>Euteleostomi</taxon>
        <taxon>Amphibia</taxon>
        <taxon>Batrachia</taxon>
        <taxon>Anura</taxon>
        <taxon>Pipoidea</taxon>
        <taxon>Pipidae</taxon>
        <taxon>Xenopodinae</taxon>
        <taxon>Xenopus</taxon>
        <taxon>Xenopus</taxon>
    </lineage>
</organism>
<dbReference type="PROSITE" id="PS50089">
    <property type="entry name" value="ZF_RING_2"/>
    <property type="match status" value="1"/>
</dbReference>
<evidence type="ECO:0000256" key="4">
    <source>
        <dbReference type="ARBA" id="ARBA00004496"/>
    </source>
</evidence>
<keyword evidence="14" id="KW-0227">DNA damage</keyword>
<dbReference type="PROSITE" id="PS00518">
    <property type="entry name" value="ZF_RING_1"/>
    <property type="match status" value="1"/>
</dbReference>
<dbReference type="EC" id="2.3.2.27" evidence="5"/>
<keyword evidence="9" id="KW-0444">Lipid biosynthesis</keyword>
<feature type="compositionally biased region" description="Basic and acidic residues" evidence="34">
    <location>
        <begin position="554"/>
        <end position="572"/>
    </location>
</feature>
<keyword evidence="13" id="KW-0677">Repeat</keyword>
<dbReference type="GO" id="GO:0045944">
    <property type="term" value="P:positive regulation of transcription by RNA polymerase II"/>
    <property type="evidence" value="ECO:0007669"/>
    <property type="project" value="TreeGrafter"/>
</dbReference>
<dbReference type="GO" id="GO:0043009">
    <property type="term" value="P:chordate embryonic development"/>
    <property type="evidence" value="ECO:0007669"/>
    <property type="project" value="TreeGrafter"/>
</dbReference>
<keyword evidence="19" id="KW-0832">Ubl conjugation</keyword>
<keyword evidence="21" id="KW-0805">Transcription regulation</keyword>
<evidence type="ECO:0000256" key="30">
    <source>
        <dbReference type="ARBA" id="ARBA00023306"/>
    </source>
</evidence>
<name>A0A974BXP2_XENLA</name>
<feature type="compositionally biased region" description="Basic and acidic residues" evidence="34">
    <location>
        <begin position="319"/>
        <end position="328"/>
    </location>
</feature>
<evidence type="ECO:0000256" key="29">
    <source>
        <dbReference type="ARBA" id="ARBA00023242"/>
    </source>
</evidence>
<dbReference type="InterPro" id="IPR001357">
    <property type="entry name" value="BRCT_dom"/>
</dbReference>
<evidence type="ECO:0000256" key="8">
    <source>
        <dbReference type="ARBA" id="ARBA00022499"/>
    </source>
</evidence>
<keyword evidence="22" id="KW-0443">Lipid metabolism</keyword>
<dbReference type="SUPFAM" id="SSF52113">
    <property type="entry name" value="BRCT domain"/>
    <property type="match status" value="2"/>
</dbReference>
<feature type="domain" description="BRCT" evidence="36">
    <location>
        <begin position="1483"/>
        <end position="1582"/>
    </location>
</feature>
<evidence type="ECO:0000256" key="33">
    <source>
        <dbReference type="SAM" id="Coils"/>
    </source>
</evidence>
<feature type="coiled-coil region" evidence="33">
    <location>
        <begin position="1137"/>
        <end position="1164"/>
    </location>
</feature>
<feature type="region of interest" description="Disordered" evidence="34">
    <location>
        <begin position="960"/>
        <end position="1027"/>
    </location>
</feature>
<feature type="compositionally biased region" description="Polar residues" evidence="34">
    <location>
        <begin position="1017"/>
        <end position="1027"/>
    </location>
</feature>
<keyword evidence="17" id="KW-0276">Fatty acid metabolism</keyword>
<keyword evidence="12" id="KW-0479">Metal-binding</keyword>
<evidence type="ECO:0000256" key="9">
    <source>
        <dbReference type="ARBA" id="ARBA00022516"/>
    </source>
</evidence>
<evidence type="ECO:0000256" key="34">
    <source>
        <dbReference type="SAM" id="MobiDB-lite"/>
    </source>
</evidence>
<keyword evidence="27" id="KW-0233">DNA recombination</keyword>
<protein>
    <recommendedName>
        <fullName evidence="5">RING-type E3 ubiquitin transferase</fullName>
        <ecNumber evidence="5">2.3.2.27</ecNumber>
    </recommendedName>
    <alternativeName>
        <fullName evidence="31">RING-type E3 ubiquitin transferase BRCA1</fullName>
    </alternativeName>
</protein>
<evidence type="ECO:0000256" key="17">
    <source>
        <dbReference type="ARBA" id="ARBA00022832"/>
    </source>
</evidence>
<feature type="compositionally biased region" description="Polar residues" evidence="34">
    <location>
        <begin position="1084"/>
        <end position="1100"/>
    </location>
</feature>
<keyword evidence="8" id="KW-1017">Isopeptide bond</keyword>
<gene>
    <name evidence="37" type="ORF">XELAEV_18043845mg</name>
</gene>
<dbReference type="InterPro" id="IPR011364">
    <property type="entry name" value="BRCA1"/>
</dbReference>
<dbReference type="Pfam" id="PF00533">
    <property type="entry name" value="BRCT"/>
    <property type="match status" value="2"/>
</dbReference>
<dbReference type="InterPro" id="IPR017907">
    <property type="entry name" value="Znf_RING_CS"/>
</dbReference>
<evidence type="ECO:0000259" key="36">
    <source>
        <dbReference type="PROSITE" id="PS50172"/>
    </source>
</evidence>
<evidence type="ECO:0000256" key="2">
    <source>
        <dbReference type="ARBA" id="ARBA00004123"/>
    </source>
</evidence>
<feature type="compositionally biased region" description="Basic and acidic residues" evidence="34">
    <location>
        <begin position="1268"/>
        <end position="1279"/>
    </location>
</feature>
<evidence type="ECO:0000256" key="22">
    <source>
        <dbReference type="ARBA" id="ARBA00023098"/>
    </source>
</evidence>
<evidence type="ECO:0000256" key="3">
    <source>
        <dbReference type="ARBA" id="ARBA00004286"/>
    </source>
</evidence>
<keyword evidence="26" id="KW-0804">Transcription</keyword>
<evidence type="ECO:0000256" key="5">
    <source>
        <dbReference type="ARBA" id="ARBA00012483"/>
    </source>
</evidence>
<dbReference type="GO" id="GO:0070531">
    <property type="term" value="C:BRCA1-A complex"/>
    <property type="evidence" value="ECO:0007669"/>
    <property type="project" value="TreeGrafter"/>
</dbReference>
<dbReference type="CDD" id="cd17735">
    <property type="entry name" value="BRCT_BRCA1_rpt1"/>
    <property type="match status" value="1"/>
</dbReference>
<evidence type="ECO:0000256" key="25">
    <source>
        <dbReference type="ARBA" id="ARBA00023160"/>
    </source>
</evidence>